<proteinExistence type="predicted"/>
<evidence type="ECO:0000313" key="1">
    <source>
        <dbReference type="EMBL" id="MCP9763893.1"/>
    </source>
</evidence>
<organism evidence="1 2">
    <name type="scientific">Lacihabitans soyangensis</name>
    <dbReference type="NCBI Taxonomy" id="869394"/>
    <lineage>
        <taxon>Bacteria</taxon>
        <taxon>Pseudomonadati</taxon>
        <taxon>Bacteroidota</taxon>
        <taxon>Cytophagia</taxon>
        <taxon>Cytophagales</taxon>
        <taxon>Leadbetterellaceae</taxon>
        <taxon>Lacihabitans</taxon>
    </lineage>
</organism>
<keyword evidence="2" id="KW-1185">Reference proteome</keyword>
<evidence type="ECO:0000313" key="2">
    <source>
        <dbReference type="Proteomes" id="UP001204144"/>
    </source>
</evidence>
<dbReference type="RefSeq" id="WP_255037655.1">
    <property type="nucleotide sequence ID" value="NZ_RJUF01000045.1"/>
</dbReference>
<dbReference type="AlphaFoldDB" id="A0AAE3H338"/>
<reference evidence="1 2" key="1">
    <citation type="submission" date="2018-11" db="EMBL/GenBank/DDBJ databases">
        <title>Novel bacteria species description.</title>
        <authorList>
            <person name="Han J.-H."/>
        </authorList>
    </citation>
    <scope>NUCLEOTIDE SEQUENCE [LARGE SCALE GENOMIC DNA]</scope>
    <source>
        <strain evidence="1 2">KCTC23259</strain>
    </source>
</reference>
<dbReference type="EMBL" id="RJUF01000045">
    <property type="protein sequence ID" value="MCP9763893.1"/>
    <property type="molecule type" value="Genomic_DNA"/>
</dbReference>
<comment type="caution">
    <text evidence="1">The sequence shown here is derived from an EMBL/GenBank/DDBJ whole genome shotgun (WGS) entry which is preliminary data.</text>
</comment>
<sequence length="64" mass="7698">MENLSFEEFLASKKIDYARFLKAEPIMFSQWKHEFAQIHPDSFVMQKKFLINSIRRKFNLVVSS</sequence>
<dbReference type="Proteomes" id="UP001204144">
    <property type="component" value="Unassembled WGS sequence"/>
</dbReference>
<accession>A0AAE3H338</accession>
<name>A0AAE3H338_9BACT</name>
<gene>
    <name evidence="1" type="ORF">EGI31_13105</name>
</gene>
<protein>
    <submittedName>
        <fullName evidence="1">Uncharacterized protein</fullName>
    </submittedName>
</protein>